<dbReference type="Pfam" id="PF00011">
    <property type="entry name" value="HSP20"/>
    <property type="match status" value="1"/>
</dbReference>
<feature type="compositionally biased region" description="Low complexity" evidence="4">
    <location>
        <begin position="41"/>
        <end position="61"/>
    </location>
</feature>
<dbReference type="Proteomes" id="UP000193920">
    <property type="component" value="Unassembled WGS sequence"/>
</dbReference>
<feature type="domain" description="SHSP" evidence="5">
    <location>
        <begin position="156"/>
        <end position="249"/>
    </location>
</feature>
<gene>
    <name evidence="6" type="ORF">LY90DRAFT_698441</name>
</gene>
<dbReference type="InterPro" id="IPR031107">
    <property type="entry name" value="Small_HSP"/>
</dbReference>
<evidence type="ECO:0000256" key="3">
    <source>
        <dbReference type="RuleBase" id="RU003616"/>
    </source>
</evidence>
<evidence type="ECO:0000256" key="2">
    <source>
        <dbReference type="PROSITE-ProRule" id="PRU00285"/>
    </source>
</evidence>
<dbReference type="Gene3D" id="2.60.40.790">
    <property type="match status" value="1"/>
</dbReference>
<keyword evidence="7" id="KW-1185">Reference proteome</keyword>
<reference evidence="6 7" key="1">
    <citation type="submission" date="2016-08" db="EMBL/GenBank/DDBJ databases">
        <title>A Parts List for Fungal Cellulosomes Revealed by Comparative Genomics.</title>
        <authorList>
            <consortium name="DOE Joint Genome Institute"/>
            <person name="Haitjema C.H."/>
            <person name="Gilmore S.P."/>
            <person name="Henske J.K."/>
            <person name="Solomon K.V."/>
            <person name="De Groot R."/>
            <person name="Kuo A."/>
            <person name="Mondo S.J."/>
            <person name="Salamov A.A."/>
            <person name="Labutti K."/>
            <person name="Zhao Z."/>
            <person name="Chiniquy J."/>
            <person name="Barry K."/>
            <person name="Brewer H.M."/>
            <person name="Purvine S.O."/>
            <person name="Wright A.T."/>
            <person name="Boxma B."/>
            <person name="Van Alen T."/>
            <person name="Hackstein J.H."/>
            <person name="Baker S.E."/>
            <person name="Grigoriev I.V."/>
            <person name="O'Malley M.A."/>
        </authorList>
    </citation>
    <scope>NUCLEOTIDE SEQUENCE [LARGE SCALE GENOMIC DNA]</scope>
    <source>
        <strain evidence="6 7">G1</strain>
    </source>
</reference>
<dbReference type="InterPro" id="IPR008978">
    <property type="entry name" value="HSP20-like_chaperone"/>
</dbReference>
<dbReference type="AlphaFoldDB" id="A0A1Y2F220"/>
<feature type="region of interest" description="Disordered" evidence="4">
    <location>
        <begin position="95"/>
        <end position="118"/>
    </location>
</feature>
<keyword evidence="1" id="KW-0346">Stress response</keyword>
<dbReference type="CDD" id="cd00298">
    <property type="entry name" value="ACD_sHsps_p23-like"/>
    <property type="match status" value="1"/>
</dbReference>
<dbReference type="OrthoDB" id="1431247at2759"/>
<proteinExistence type="inferred from homology"/>
<dbReference type="SUPFAM" id="SSF49764">
    <property type="entry name" value="HSP20-like chaperones"/>
    <property type="match status" value="1"/>
</dbReference>
<dbReference type="PANTHER" id="PTHR11527">
    <property type="entry name" value="HEAT-SHOCK PROTEIN 20 FAMILY MEMBER"/>
    <property type="match status" value="1"/>
</dbReference>
<dbReference type="EMBL" id="MCOG01000018">
    <property type="protein sequence ID" value="ORY77920.1"/>
    <property type="molecule type" value="Genomic_DNA"/>
</dbReference>
<comment type="caution">
    <text evidence="6">The sequence shown here is derived from an EMBL/GenBank/DDBJ whole genome shotgun (WGS) entry which is preliminary data.</text>
</comment>
<feature type="region of interest" description="Disordered" evidence="4">
    <location>
        <begin position="38"/>
        <end position="64"/>
    </location>
</feature>
<name>A0A1Y2F220_9FUNG</name>
<dbReference type="InterPro" id="IPR002068">
    <property type="entry name" value="A-crystallin/Hsp20_dom"/>
</dbReference>
<comment type="similarity">
    <text evidence="2 3">Belongs to the small heat shock protein (HSP20) family.</text>
</comment>
<evidence type="ECO:0000313" key="7">
    <source>
        <dbReference type="Proteomes" id="UP000193920"/>
    </source>
</evidence>
<protein>
    <recommendedName>
        <fullName evidence="5">SHSP domain-containing protein</fullName>
    </recommendedName>
</protein>
<evidence type="ECO:0000256" key="1">
    <source>
        <dbReference type="ARBA" id="ARBA00023016"/>
    </source>
</evidence>
<feature type="compositionally biased region" description="Polar residues" evidence="4">
    <location>
        <begin position="104"/>
        <end position="118"/>
    </location>
</feature>
<evidence type="ECO:0000313" key="6">
    <source>
        <dbReference type="EMBL" id="ORY77920.1"/>
    </source>
</evidence>
<dbReference type="PROSITE" id="PS01031">
    <property type="entry name" value="SHSP"/>
    <property type="match status" value="1"/>
</dbReference>
<evidence type="ECO:0000259" key="5">
    <source>
        <dbReference type="PROSITE" id="PS01031"/>
    </source>
</evidence>
<accession>A0A1Y2F220</accession>
<evidence type="ECO:0000256" key="4">
    <source>
        <dbReference type="SAM" id="MobiDB-lite"/>
    </source>
</evidence>
<organism evidence="6 7">
    <name type="scientific">Neocallimastix californiae</name>
    <dbReference type="NCBI Taxonomy" id="1754190"/>
    <lineage>
        <taxon>Eukaryota</taxon>
        <taxon>Fungi</taxon>
        <taxon>Fungi incertae sedis</taxon>
        <taxon>Chytridiomycota</taxon>
        <taxon>Chytridiomycota incertae sedis</taxon>
        <taxon>Neocallimastigomycetes</taxon>
        <taxon>Neocallimastigales</taxon>
        <taxon>Neocallimastigaceae</taxon>
        <taxon>Neocallimastix</taxon>
    </lineage>
</organism>
<sequence>MSYFISNDDLYSNYYLSDPFGFTCNSFNRVKRNSIAEIPKNHNPYNNDNNNNSRKNNNITNKNDETIKKNKKRRTSIDGFLHSFSFLNKNHDSSISTEDEYNKKQNQQKSLKPHTRTLSTPLNLDVANNSYINNINDKANRIELKNCGNRYSDLLLDSQSYQPTLEVDEKNTYYQIRVYLPDVRREEINLELCNNSIIICGERKRKINKYASFTKFNRTFNIPDDTNTDALKVNLKNDILELIFQKIKL</sequence>